<dbReference type="InterPro" id="IPR011292">
    <property type="entry name" value="NqrD"/>
</dbReference>
<feature type="transmembrane region" description="Helical" evidence="14">
    <location>
        <begin position="171"/>
        <end position="194"/>
    </location>
</feature>
<evidence type="ECO:0000256" key="1">
    <source>
        <dbReference type="ARBA" id="ARBA00004127"/>
    </source>
</evidence>
<dbReference type="PANTHER" id="PTHR30586:SF1">
    <property type="entry name" value="NA(+)-TRANSLOCATING NADH-QUINONE REDUCTASE SUBUNIT D"/>
    <property type="match status" value="1"/>
</dbReference>
<comment type="subcellular location">
    <subcellularLocation>
        <location evidence="14">Cell membrane</location>
        <topology evidence="14">Multi-pass membrane protein</topology>
    </subcellularLocation>
    <subcellularLocation>
        <location evidence="1">Endomembrane system</location>
        <topology evidence="1">Multi-pass membrane protein</topology>
    </subcellularLocation>
</comment>
<dbReference type="RefSeq" id="WP_132872876.1">
    <property type="nucleotide sequence ID" value="NZ_JAJUHT010000017.1"/>
</dbReference>
<evidence type="ECO:0000256" key="10">
    <source>
        <dbReference type="ARBA" id="ARBA00023065"/>
    </source>
</evidence>
<keyword evidence="12 14" id="KW-0472">Membrane</keyword>
<dbReference type="GO" id="GO:0016655">
    <property type="term" value="F:oxidoreductase activity, acting on NAD(P)H, quinone or similar compound as acceptor"/>
    <property type="evidence" value="ECO:0007669"/>
    <property type="project" value="UniProtKB-UniRule"/>
</dbReference>
<dbReference type="OrthoDB" id="9790976at2"/>
<comment type="caution">
    <text evidence="15">The sequence shown here is derived from an EMBL/GenBank/DDBJ whole genome shotgun (WGS) entry which is preliminary data.</text>
</comment>
<sequence>MSAMKVFTDPIIKNNPIAVQVLGICSTLAVTTKMEVTLVMAVSVMTVTALSNLFISMLRKLMPSSIRLIIEMTVVATLVIIADQIIKAYMFEVSKQLSVFMGLIITNCIIMGRAEAYAISNPPFRSFLDGLGNGAGYGLVLIIIATIREIVGSGKFFGMTVLPTVNSGGWYQPNGLFLLAPSAFFLIGILIWIARLTVVKAEE</sequence>
<dbReference type="PIRSF" id="PIRSF006102">
    <property type="entry name" value="NQR_DE"/>
    <property type="match status" value="1"/>
</dbReference>
<reference evidence="15 16" key="1">
    <citation type="submission" date="2019-03" db="EMBL/GenBank/DDBJ databases">
        <title>Genomic Encyclopedia of Type Strains, Phase IV (KMG-IV): sequencing the most valuable type-strain genomes for metagenomic binning, comparative biology and taxonomic classification.</title>
        <authorList>
            <person name="Goeker M."/>
        </authorList>
    </citation>
    <scope>NUCLEOTIDE SEQUENCE [LARGE SCALE GENOMIC DNA]</scope>
    <source>
        <strain evidence="15 16">DSM 24984</strain>
    </source>
</reference>
<evidence type="ECO:0000256" key="5">
    <source>
        <dbReference type="ARBA" id="ARBA00022692"/>
    </source>
</evidence>
<protein>
    <recommendedName>
        <fullName evidence="14">Na(+)-translocating NADH-quinone reductase subunit D</fullName>
        <shortName evidence="14">Na(+)-NQR subunit D</shortName>
        <shortName evidence="14">Na(+)-translocating NQR subunit D</shortName>
        <ecNumber evidence="14">7.2.1.1</ecNumber>
    </recommendedName>
    <alternativeName>
        <fullName evidence="14">NQR complex subunit D</fullName>
    </alternativeName>
    <alternativeName>
        <fullName evidence="14">NQR-1 subunit D</fullName>
    </alternativeName>
</protein>
<accession>A0A4R1KDN3</accession>
<evidence type="ECO:0000256" key="11">
    <source>
        <dbReference type="ARBA" id="ARBA00023075"/>
    </source>
</evidence>
<name>A0A4R1KDN3_9BACT</name>
<dbReference type="InterPro" id="IPR003667">
    <property type="entry name" value="NqrDE/RnfAE"/>
</dbReference>
<evidence type="ECO:0000256" key="7">
    <source>
        <dbReference type="ARBA" id="ARBA00022989"/>
    </source>
</evidence>
<dbReference type="HAMAP" id="MF_00428">
    <property type="entry name" value="NqrD"/>
    <property type="match status" value="1"/>
</dbReference>
<dbReference type="AlphaFoldDB" id="A0A4R1KDN3"/>
<keyword evidence="6 14" id="KW-1278">Translocase</keyword>
<keyword evidence="13 14" id="KW-0739">Sodium transport</keyword>
<gene>
    <name evidence="14" type="primary">nqrD</name>
    <name evidence="15" type="ORF">C8D98_1198</name>
</gene>
<keyword evidence="8 14" id="KW-0520">NAD</keyword>
<organism evidence="15 16">
    <name type="scientific">Seleniivibrio woodruffii</name>
    <dbReference type="NCBI Taxonomy" id="1078050"/>
    <lineage>
        <taxon>Bacteria</taxon>
        <taxon>Pseudomonadati</taxon>
        <taxon>Deferribacterota</taxon>
        <taxon>Deferribacteres</taxon>
        <taxon>Deferribacterales</taxon>
        <taxon>Geovibrionaceae</taxon>
        <taxon>Seleniivibrio</taxon>
    </lineage>
</organism>
<keyword evidence="9 14" id="KW-0915">Sodium</keyword>
<proteinExistence type="inferred from homology"/>
<evidence type="ECO:0000256" key="6">
    <source>
        <dbReference type="ARBA" id="ARBA00022967"/>
    </source>
</evidence>
<dbReference type="GO" id="GO:0005886">
    <property type="term" value="C:plasma membrane"/>
    <property type="evidence" value="ECO:0007669"/>
    <property type="project" value="UniProtKB-SubCell"/>
</dbReference>
<feature type="transmembrane region" description="Helical" evidence="14">
    <location>
        <begin position="131"/>
        <end position="151"/>
    </location>
</feature>
<evidence type="ECO:0000256" key="13">
    <source>
        <dbReference type="ARBA" id="ARBA00023201"/>
    </source>
</evidence>
<comment type="function">
    <text evidence="14">NQR complex catalyzes the reduction of ubiquinone-1 to ubiquinol by two successive reactions, coupled with the transport of Na(+) ions from the cytoplasm to the periplasm. NqrA to NqrE are probably involved in the second step, the conversion of ubisemiquinone to ubiquinol.</text>
</comment>
<evidence type="ECO:0000256" key="14">
    <source>
        <dbReference type="HAMAP-Rule" id="MF_00428"/>
    </source>
</evidence>
<evidence type="ECO:0000256" key="9">
    <source>
        <dbReference type="ARBA" id="ARBA00023053"/>
    </source>
</evidence>
<comment type="similarity">
    <text evidence="14">Belongs to the NqrDE/RnfAE family.</text>
</comment>
<dbReference type="PANTHER" id="PTHR30586">
    <property type="entry name" value="ELECTRON TRANSPORT COMPLEX PROTEIN RNFE"/>
    <property type="match status" value="1"/>
</dbReference>
<dbReference type="Pfam" id="PF02508">
    <property type="entry name" value="Rnf-Nqr"/>
    <property type="match status" value="1"/>
</dbReference>
<evidence type="ECO:0000313" key="16">
    <source>
        <dbReference type="Proteomes" id="UP000294614"/>
    </source>
</evidence>
<keyword evidence="4" id="KW-0997">Cell inner membrane</keyword>
<dbReference type="NCBIfam" id="TIGR01939">
    <property type="entry name" value="nqrD"/>
    <property type="match status" value="1"/>
</dbReference>
<dbReference type="NCBIfam" id="NF006777">
    <property type="entry name" value="PRK09292.1"/>
    <property type="match status" value="1"/>
</dbReference>
<dbReference type="EMBL" id="SMGG01000003">
    <property type="protein sequence ID" value="TCK62664.1"/>
    <property type="molecule type" value="Genomic_DNA"/>
</dbReference>
<comment type="subunit">
    <text evidence="14">Composed of six subunits; NqrA, NqrB, NqrC, NqrD, NqrE and NqrF.</text>
</comment>
<keyword evidence="2 14" id="KW-0813">Transport</keyword>
<dbReference type="Proteomes" id="UP000294614">
    <property type="component" value="Unassembled WGS sequence"/>
</dbReference>
<dbReference type="GO" id="GO:0012505">
    <property type="term" value="C:endomembrane system"/>
    <property type="evidence" value="ECO:0007669"/>
    <property type="project" value="UniProtKB-SubCell"/>
</dbReference>
<evidence type="ECO:0000256" key="2">
    <source>
        <dbReference type="ARBA" id="ARBA00022448"/>
    </source>
</evidence>
<evidence type="ECO:0000256" key="4">
    <source>
        <dbReference type="ARBA" id="ARBA00022519"/>
    </source>
</evidence>
<dbReference type="EC" id="7.2.1.1" evidence="14"/>
<keyword evidence="10 14" id="KW-0406">Ion transport</keyword>
<feature type="transmembrane region" description="Helical" evidence="14">
    <location>
        <begin position="36"/>
        <end position="56"/>
    </location>
</feature>
<evidence type="ECO:0000256" key="3">
    <source>
        <dbReference type="ARBA" id="ARBA00022475"/>
    </source>
</evidence>
<dbReference type="GO" id="GO:0006814">
    <property type="term" value="P:sodium ion transport"/>
    <property type="evidence" value="ECO:0007669"/>
    <property type="project" value="UniProtKB-UniRule"/>
</dbReference>
<comment type="catalytic activity">
    <reaction evidence="14">
        <text>a ubiquinone + n Na(+)(in) + NADH + H(+) = a ubiquinol + n Na(+)(out) + NAD(+)</text>
        <dbReference type="Rhea" id="RHEA:47748"/>
        <dbReference type="Rhea" id="RHEA-COMP:9565"/>
        <dbReference type="Rhea" id="RHEA-COMP:9566"/>
        <dbReference type="ChEBI" id="CHEBI:15378"/>
        <dbReference type="ChEBI" id="CHEBI:16389"/>
        <dbReference type="ChEBI" id="CHEBI:17976"/>
        <dbReference type="ChEBI" id="CHEBI:29101"/>
        <dbReference type="ChEBI" id="CHEBI:57540"/>
        <dbReference type="ChEBI" id="CHEBI:57945"/>
        <dbReference type="EC" id="7.2.1.1"/>
    </reaction>
</comment>
<feature type="transmembrane region" description="Helical" evidence="14">
    <location>
        <begin position="68"/>
        <end position="91"/>
    </location>
</feature>
<feature type="transmembrane region" description="Helical" evidence="14">
    <location>
        <begin position="97"/>
        <end position="119"/>
    </location>
</feature>
<evidence type="ECO:0000256" key="8">
    <source>
        <dbReference type="ARBA" id="ARBA00023027"/>
    </source>
</evidence>
<keyword evidence="5 14" id="KW-0812">Transmembrane</keyword>
<keyword evidence="3 14" id="KW-1003">Cell membrane</keyword>
<evidence type="ECO:0000313" key="15">
    <source>
        <dbReference type="EMBL" id="TCK62664.1"/>
    </source>
</evidence>
<keyword evidence="16" id="KW-1185">Reference proteome</keyword>
<keyword evidence="7 14" id="KW-1133">Transmembrane helix</keyword>
<evidence type="ECO:0000256" key="12">
    <source>
        <dbReference type="ARBA" id="ARBA00023136"/>
    </source>
</evidence>
<keyword evidence="11 14" id="KW-0830">Ubiquinone</keyword>